<reference evidence="2 3" key="1">
    <citation type="submission" date="2016-01" db="EMBL/GenBank/DDBJ databases">
        <title>Genome sequence of Oerskovia enterophila VJag, an agar and cellulose degrading bacterium.</title>
        <authorList>
            <person name="Poehlein A."/>
            <person name="Jag V."/>
            <person name="Bengelsdorf F."/>
            <person name="Duerre P."/>
            <person name="Daniel R."/>
        </authorList>
    </citation>
    <scope>NUCLEOTIDE SEQUENCE [LARGE SCALE GENOMIC DNA]</scope>
    <source>
        <strain evidence="2 3">VJag</strain>
    </source>
</reference>
<dbReference type="EMBL" id="LRIE01000079">
    <property type="protein sequence ID" value="KZM34538.1"/>
    <property type="molecule type" value="Genomic_DNA"/>
</dbReference>
<evidence type="ECO:0000313" key="2">
    <source>
        <dbReference type="EMBL" id="KZM34538.1"/>
    </source>
</evidence>
<accession>A0A161YF80</accession>
<evidence type="ECO:0000313" key="3">
    <source>
        <dbReference type="Proteomes" id="UP000076447"/>
    </source>
</evidence>
<dbReference type="RefSeq" id="WP_068709272.1">
    <property type="nucleotide sequence ID" value="NZ_LRIE01000079.1"/>
</dbReference>
<dbReference type="PATRIC" id="fig|43678.3.peg.2969"/>
<organism evidence="2 3">
    <name type="scientific">Oerskovia enterophila</name>
    <dbReference type="NCBI Taxonomy" id="43678"/>
    <lineage>
        <taxon>Bacteria</taxon>
        <taxon>Bacillati</taxon>
        <taxon>Actinomycetota</taxon>
        <taxon>Actinomycetes</taxon>
        <taxon>Micrococcales</taxon>
        <taxon>Cellulomonadaceae</taxon>
        <taxon>Oerskovia</taxon>
    </lineage>
</organism>
<name>A0A161YF80_9CELL</name>
<comment type="caution">
    <text evidence="2">The sequence shown here is derived from an EMBL/GenBank/DDBJ whole genome shotgun (WGS) entry which is preliminary data.</text>
</comment>
<sequence length="64" mass="6941">MAVKVWVAGKSNPVVHEGATFVQVQDQHLFVLDAVNDLRGVKAIYAPGQWTRTSTADNGTDESN</sequence>
<dbReference type="PROSITE" id="PS50927">
    <property type="entry name" value="BULB_LECTIN"/>
    <property type="match status" value="1"/>
</dbReference>
<dbReference type="AlphaFoldDB" id="A0A161YF80"/>
<feature type="domain" description="Bulb-type lectin" evidence="1">
    <location>
        <begin position="1"/>
        <end position="64"/>
    </location>
</feature>
<proteinExistence type="predicted"/>
<dbReference type="STRING" id="43678.OJAG_28370"/>
<protein>
    <recommendedName>
        <fullName evidence="1">Bulb-type lectin domain-containing protein</fullName>
    </recommendedName>
</protein>
<dbReference type="InterPro" id="IPR001480">
    <property type="entry name" value="Bulb-type_lectin_dom"/>
</dbReference>
<evidence type="ECO:0000259" key="1">
    <source>
        <dbReference type="PROSITE" id="PS50927"/>
    </source>
</evidence>
<dbReference type="Proteomes" id="UP000076447">
    <property type="component" value="Unassembled WGS sequence"/>
</dbReference>
<gene>
    <name evidence="2" type="ORF">OJAG_28370</name>
</gene>